<accession>A0A699JAN8</accession>
<comment type="caution">
    <text evidence="2">The sequence shown here is derived from an EMBL/GenBank/DDBJ whole genome shotgun (WGS) entry which is preliminary data.</text>
</comment>
<feature type="region of interest" description="Disordered" evidence="1">
    <location>
        <begin position="544"/>
        <end position="574"/>
    </location>
</feature>
<name>A0A699JAN8_TANCI</name>
<evidence type="ECO:0000256" key="1">
    <source>
        <dbReference type="SAM" id="MobiDB-lite"/>
    </source>
</evidence>
<evidence type="ECO:0000313" key="2">
    <source>
        <dbReference type="EMBL" id="GFA21283.1"/>
    </source>
</evidence>
<proteinExistence type="predicted"/>
<feature type="compositionally biased region" description="Polar residues" evidence="1">
    <location>
        <begin position="562"/>
        <end position="574"/>
    </location>
</feature>
<dbReference type="EMBL" id="BKCJ010386553">
    <property type="protein sequence ID" value="GFA21283.1"/>
    <property type="molecule type" value="Genomic_DNA"/>
</dbReference>
<feature type="compositionally biased region" description="Acidic residues" evidence="1">
    <location>
        <begin position="189"/>
        <end position="215"/>
    </location>
</feature>
<feature type="compositionally biased region" description="Acidic residues" evidence="1">
    <location>
        <begin position="160"/>
        <end position="181"/>
    </location>
</feature>
<reference evidence="2" key="1">
    <citation type="journal article" date="2019" name="Sci. Rep.">
        <title>Draft genome of Tanacetum cinerariifolium, the natural source of mosquito coil.</title>
        <authorList>
            <person name="Yamashiro T."/>
            <person name="Shiraishi A."/>
            <person name="Satake H."/>
            <person name="Nakayama K."/>
        </authorList>
    </citation>
    <scope>NUCLEOTIDE SEQUENCE</scope>
</reference>
<protein>
    <submittedName>
        <fullName evidence="2">Uncharacterized protein</fullName>
    </submittedName>
</protein>
<organism evidence="2">
    <name type="scientific">Tanacetum cinerariifolium</name>
    <name type="common">Dalmatian daisy</name>
    <name type="synonym">Chrysanthemum cinerariifolium</name>
    <dbReference type="NCBI Taxonomy" id="118510"/>
    <lineage>
        <taxon>Eukaryota</taxon>
        <taxon>Viridiplantae</taxon>
        <taxon>Streptophyta</taxon>
        <taxon>Embryophyta</taxon>
        <taxon>Tracheophyta</taxon>
        <taxon>Spermatophyta</taxon>
        <taxon>Magnoliopsida</taxon>
        <taxon>eudicotyledons</taxon>
        <taxon>Gunneridae</taxon>
        <taxon>Pentapetalae</taxon>
        <taxon>asterids</taxon>
        <taxon>campanulids</taxon>
        <taxon>Asterales</taxon>
        <taxon>Asteraceae</taxon>
        <taxon>Asteroideae</taxon>
        <taxon>Anthemideae</taxon>
        <taxon>Anthemidinae</taxon>
        <taxon>Tanacetum</taxon>
    </lineage>
</organism>
<sequence>MLHICLRIPDQSFDELPFEAKILEFLRFLGHSAQIRTFTDVNINKLFQPWRSFGVVINKNIDYAFLIWEDFVYQVEHKNHKKSNEMYYPRFTKVVSRHQNTQQYGAILPIELTNEDIRNTKAYKEYYAYASGEAAPKPKASARWKKDEATGSKPRVPDVPSDDSEEEISWNSSEDEETDTQEQDRHDDEGDEKVDDDDDAKEDDEDDDEDDDDVEEIAKMDENDDTESGRDDEEGENDEESDDEETREEESFDPIPRTPEDSEDDGKDEHNQGFKYGEEEWFNEEEADELYHDVDINQGRGLQVSQDIEDSHVTLTSVKPDGQQESSSVSSFVTSMLNPISDAGVESIFAIASSSVAPLPTPTPTMTPSTITTITTATQAPIPPTPIPSEVLQNLPTFDSVFCFNERLKSLEASFSEYRQTNPYAKAVSNILGIVHQYMNQQMNEAVRVAVQIQTDWLHDSYQRENDEFLKTIDDNMKRIIKEQVKIAADLSKMELKKILIEKMEGNKSIQRSDEQRNLYKALVDAYEADKTILDSYGETTILKRRREDDDDQEGPSAGSDRGSTTGFKSRQASISESAFAEEPVQTISQIEEPSHPVFETGSAQTWISELVKQADSRSSFNELLDTPIDFSNFIMNRLGVDTLTHELLAGPTYELMRESCNSLTELVSFGGSLQSDDGSIGLGDFKRLRLQDIEDMLLLLVQGKLSNLTVEERFAFNVSLRMFTMSIVIQRKGDKDRAAAMIQAIDKMLKTRRIMRSLERFVRGRLYEGDFWMLQRTI</sequence>
<feature type="compositionally biased region" description="Acidic residues" evidence="1">
    <location>
        <begin position="222"/>
        <end position="252"/>
    </location>
</feature>
<dbReference type="AlphaFoldDB" id="A0A699JAN8"/>
<feature type="region of interest" description="Disordered" evidence="1">
    <location>
        <begin position="137"/>
        <end position="273"/>
    </location>
</feature>
<gene>
    <name evidence="2" type="ORF">Tci_593255</name>
</gene>